<reference evidence="2 3" key="1">
    <citation type="submission" date="2016-10" db="EMBL/GenBank/DDBJ databases">
        <authorList>
            <person name="de Groot N.N."/>
        </authorList>
    </citation>
    <scope>NUCLEOTIDE SEQUENCE [LARGE SCALE GENOMIC DNA]</scope>
    <source>
        <strain evidence="2 3">DSM 43019</strain>
    </source>
</reference>
<dbReference type="PROSITE" id="PS51257">
    <property type="entry name" value="PROKAR_LIPOPROTEIN"/>
    <property type="match status" value="1"/>
</dbReference>
<dbReference type="EMBL" id="FONV01000014">
    <property type="protein sequence ID" value="SFF59438.1"/>
    <property type="molecule type" value="Genomic_DNA"/>
</dbReference>
<accession>A0A1I2JZI5</accession>
<evidence type="ECO:0000256" key="1">
    <source>
        <dbReference type="SAM" id="SignalP"/>
    </source>
</evidence>
<evidence type="ECO:0008006" key="4">
    <source>
        <dbReference type="Google" id="ProtNLM"/>
    </source>
</evidence>
<feature type="chain" id="PRO_5011693010" description="DUF732 domain-containing protein" evidence="1">
    <location>
        <begin position="28"/>
        <end position="153"/>
    </location>
</feature>
<keyword evidence="3" id="KW-1185">Reference proteome</keyword>
<sequence>MPHAVSRRRRAALLAGVALGVVLGLSACTGSGVEDDYLADLTVAGRHATAVVHDEATTGVFLVPPPADVGAAVAGPDLVMRPASDKAADPLRQLAATGSGQASDGTQCDIQAYRTAPSRVMAEAWKFSDEDTAAWESGRLTVVQLAVGCPFAS</sequence>
<dbReference type="RefSeq" id="WP_093620122.1">
    <property type="nucleotide sequence ID" value="NZ_BOMT01000082.1"/>
</dbReference>
<protein>
    <recommendedName>
        <fullName evidence="4">DUF732 domain-containing protein</fullName>
    </recommendedName>
</protein>
<gene>
    <name evidence="2" type="ORF">SAMN05421541_114164</name>
</gene>
<proteinExistence type="predicted"/>
<organism evidence="2 3">
    <name type="scientific">Actinoplanes philippinensis</name>
    <dbReference type="NCBI Taxonomy" id="35752"/>
    <lineage>
        <taxon>Bacteria</taxon>
        <taxon>Bacillati</taxon>
        <taxon>Actinomycetota</taxon>
        <taxon>Actinomycetes</taxon>
        <taxon>Micromonosporales</taxon>
        <taxon>Micromonosporaceae</taxon>
        <taxon>Actinoplanes</taxon>
    </lineage>
</organism>
<name>A0A1I2JZI5_9ACTN</name>
<dbReference type="STRING" id="35752.SAMN05421541_114164"/>
<evidence type="ECO:0000313" key="3">
    <source>
        <dbReference type="Proteomes" id="UP000199645"/>
    </source>
</evidence>
<dbReference type="AlphaFoldDB" id="A0A1I2JZI5"/>
<dbReference type="Proteomes" id="UP000199645">
    <property type="component" value="Unassembled WGS sequence"/>
</dbReference>
<evidence type="ECO:0000313" key="2">
    <source>
        <dbReference type="EMBL" id="SFF59438.1"/>
    </source>
</evidence>
<keyword evidence="1" id="KW-0732">Signal</keyword>
<feature type="signal peptide" evidence="1">
    <location>
        <begin position="1"/>
        <end position="27"/>
    </location>
</feature>